<feature type="domain" description="BRO1" evidence="7">
    <location>
        <begin position="4"/>
        <end position="408"/>
    </location>
</feature>
<dbReference type="Proteomes" id="UP001217754">
    <property type="component" value="Chromosome 2"/>
</dbReference>
<evidence type="ECO:0000313" key="8">
    <source>
        <dbReference type="EMBL" id="WFD38751.1"/>
    </source>
</evidence>
<evidence type="ECO:0000256" key="6">
    <source>
        <dbReference type="SAM" id="MobiDB-lite"/>
    </source>
</evidence>
<dbReference type="PROSITE" id="PS51180">
    <property type="entry name" value="BRO1"/>
    <property type="match status" value="1"/>
</dbReference>
<evidence type="ECO:0000256" key="1">
    <source>
        <dbReference type="ARBA" id="ARBA00004177"/>
    </source>
</evidence>
<sequence length="875" mass="95629">MQSPLIALPVKESQDVELAKPLGELIRNVYEQHVDTFSDDLQRVNRTREDAIAKASNNETARDALFRWFHMLEMLELRFAELRAPFSWNDAFTGVEVTQQALAYEKASVLFNLAARISGAGLEHDRRDVRGDGLKRSYAAFRQAAGLLDYIHSNFLHAPSEDMGGTMIQALRSLMLVQAAEIFLEKSIADSKGAALIAKLASHVANTYTSLAEEWQDTSKFASIPPTWRQLVLYKSKYASSVMQYYRARADDAAGSHGAALVRWTLAEKLAKEAARAVSNLHGFNYPSLVFTTTLPGDAAAAAAAEVKAHTAQCAEARRLAEKDNDLVYHELLPSEDALPAVDTANVATAIPIREIFAQSDVQGVLGPDVFPTLVPLSVHESASMYSEEQAKLIRAESERVQTADEELEAALASMSLPQALQAYAALEGGAQSLAELPPRLVSAADALAASGRPVDEIDRQLARLTQPQVAEEQLRDALSDLDEENRACERLRVEHGVRWTQEPIGSAARSLRRDLASSRDALRDAQVHDQDLASLWASARDDVALMAHGADALRAQWQSAARAARSGDAPSLLDLSDEGEGDAHRAEATKLLQQTRASLESLRRLPRERGEQLAELKKRVRSDDISRVLLLNRRMQNVEPKVFAAELAKFTPLQAQLVESAETQRTRLNELSRSLERLGTHPGTEPIRKQRRAGDAACAQLVARWDRAYEAYTEVCAVLDKATSFYAEMNASAQRLGTATTQLLAERRSERQSLLQALSWDRQGGYARQDSGSIADDLRALNMDARPRQAPANGYASPHGYAPSPPGHGYPSPPPAGYTPPSSGYSSYAPPSGTDAWPAPPAPYSSNYATGTPTYGQRNASGDRPAPPPRPPRV</sequence>
<evidence type="ECO:0000259" key="7">
    <source>
        <dbReference type="PROSITE" id="PS51180"/>
    </source>
</evidence>
<dbReference type="PANTHER" id="PTHR23030:SF30">
    <property type="entry name" value="TYROSINE-PROTEIN PHOSPHATASE NON-RECEPTOR TYPE 23"/>
    <property type="match status" value="1"/>
</dbReference>
<dbReference type="Gene3D" id="1.20.120.560">
    <property type="entry name" value="alix/aip1 in complex with the ypdl late domain"/>
    <property type="match status" value="1"/>
</dbReference>
<name>A0AAF0EXA7_9BASI</name>
<dbReference type="PANTHER" id="PTHR23030">
    <property type="entry name" value="PCD6 INTERACTING PROTEIN-RELATED"/>
    <property type="match status" value="1"/>
</dbReference>
<dbReference type="Gene3D" id="1.25.40.280">
    <property type="entry name" value="alix/aip1 like domains"/>
    <property type="match status" value="1"/>
</dbReference>
<dbReference type="Pfam" id="PF13949">
    <property type="entry name" value="ALIX_LYPXL_bnd"/>
    <property type="match status" value="1"/>
</dbReference>
<feature type="compositionally biased region" description="Pro residues" evidence="6">
    <location>
        <begin position="804"/>
        <end position="819"/>
    </location>
</feature>
<dbReference type="InterPro" id="IPR004328">
    <property type="entry name" value="BRO1_dom"/>
</dbReference>
<organism evidence="8 9">
    <name type="scientific">Malassezia japonica</name>
    <dbReference type="NCBI Taxonomy" id="223818"/>
    <lineage>
        <taxon>Eukaryota</taxon>
        <taxon>Fungi</taxon>
        <taxon>Dikarya</taxon>
        <taxon>Basidiomycota</taxon>
        <taxon>Ustilaginomycotina</taxon>
        <taxon>Malasseziomycetes</taxon>
        <taxon>Malasseziales</taxon>
        <taxon>Malasseziaceae</taxon>
        <taxon>Malassezia</taxon>
    </lineage>
</organism>
<dbReference type="EMBL" id="CP119959">
    <property type="protein sequence ID" value="WFD38751.1"/>
    <property type="molecule type" value="Genomic_DNA"/>
</dbReference>
<accession>A0AAF0EXA7</accession>
<dbReference type="RefSeq" id="XP_060121648.1">
    <property type="nucleotide sequence ID" value="XM_060265665.1"/>
</dbReference>
<evidence type="ECO:0000256" key="5">
    <source>
        <dbReference type="ARBA" id="ARBA00041284"/>
    </source>
</evidence>
<keyword evidence="3" id="KW-0963">Cytoplasm</keyword>
<evidence type="ECO:0000256" key="3">
    <source>
        <dbReference type="ARBA" id="ARBA00022490"/>
    </source>
</evidence>
<evidence type="ECO:0000256" key="2">
    <source>
        <dbReference type="ARBA" id="ARBA00004496"/>
    </source>
</evidence>
<dbReference type="GeneID" id="85225364"/>
<dbReference type="Pfam" id="PF03097">
    <property type="entry name" value="BRO1"/>
    <property type="match status" value="1"/>
</dbReference>
<comment type="subcellular location">
    <subcellularLocation>
        <location evidence="2">Cytoplasm</location>
    </subcellularLocation>
    <subcellularLocation>
        <location evidence="1">Endosome</location>
    </subcellularLocation>
</comment>
<feature type="compositionally biased region" description="Pro residues" evidence="6">
    <location>
        <begin position="866"/>
        <end position="875"/>
    </location>
</feature>
<keyword evidence="4" id="KW-0967">Endosome</keyword>
<protein>
    <recommendedName>
        <fullName evidence="5">BRO domain-containing protein 1</fullName>
    </recommendedName>
</protein>
<proteinExistence type="predicted"/>
<reference evidence="8" key="1">
    <citation type="submission" date="2023-03" db="EMBL/GenBank/DDBJ databases">
        <title>Mating type loci evolution in Malassezia.</title>
        <authorList>
            <person name="Coelho M.A."/>
        </authorList>
    </citation>
    <scope>NUCLEOTIDE SEQUENCE</scope>
    <source>
        <strain evidence="8">CBS 9431</strain>
    </source>
</reference>
<gene>
    <name evidence="8" type="primary">BRO1</name>
    <name evidence="8" type="ORF">MJAP1_001715</name>
</gene>
<dbReference type="SMART" id="SM01041">
    <property type="entry name" value="BRO1"/>
    <property type="match status" value="1"/>
</dbReference>
<dbReference type="GO" id="GO:0043328">
    <property type="term" value="P:protein transport to vacuole involved in ubiquitin-dependent protein catabolic process via the multivesicular body sorting pathway"/>
    <property type="evidence" value="ECO:0007669"/>
    <property type="project" value="TreeGrafter"/>
</dbReference>
<evidence type="ECO:0000256" key="4">
    <source>
        <dbReference type="ARBA" id="ARBA00022753"/>
    </source>
</evidence>
<dbReference type="Gene3D" id="1.20.140.50">
    <property type="entry name" value="alix/aip1 like domains"/>
    <property type="match status" value="1"/>
</dbReference>
<dbReference type="InterPro" id="IPR025304">
    <property type="entry name" value="ALIX_V_dom"/>
</dbReference>
<evidence type="ECO:0000313" key="9">
    <source>
        <dbReference type="Proteomes" id="UP001217754"/>
    </source>
</evidence>
<dbReference type="InterPro" id="IPR038499">
    <property type="entry name" value="BRO1_sf"/>
</dbReference>
<feature type="compositionally biased region" description="Low complexity" evidence="6">
    <location>
        <begin position="820"/>
        <end position="838"/>
    </location>
</feature>
<feature type="region of interest" description="Disordered" evidence="6">
    <location>
        <begin position="789"/>
        <end position="875"/>
    </location>
</feature>
<dbReference type="AlphaFoldDB" id="A0AAF0EXA7"/>
<dbReference type="GO" id="GO:0005768">
    <property type="term" value="C:endosome"/>
    <property type="evidence" value="ECO:0007669"/>
    <property type="project" value="UniProtKB-SubCell"/>
</dbReference>
<feature type="compositionally biased region" description="Polar residues" evidence="6">
    <location>
        <begin position="845"/>
        <end position="861"/>
    </location>
</feature>
<keyword evidence="9" id="KW-1185">Reference proteome</keyword>